<comment type="similarity">
    <text evidence="1">Belongs to the peptidase S58 family.</text>
</comment>
<dbReference type="SUPFAM" id="SSF56266">
    <property type="entry name" value="DmpA/ArgJ-like"/>
    <property type="match status" value="1"/>
</dbReference>
<dbReference type="InterPro" id="IPR005321">
    <property type="entry name" value="Peptidase_S58_DmpA"/>
</dbReference>
<dbReference type="InterPro" id="IPR016117">
    <property type="entry name" value="ArgJ-like_dom_sf"/>
</dbReference>
<evidence type="ECO:0000313" key="2">
    <source>
        <dbReference type="EMBL" id="MDR5654649.1"/>
    </source>
</evidence>
<dbReference type="CDD" id="cd02252">
    <property type="entry name" value="nylC_like"/>
    <property type="match status" value="1"/>
</dbReference>
<sequence length="331" mass="32872">MRPGRRNLITDVAGLRVGNAEDARVRTGVTVLTGDAPFTAAVHVMGGAPGTRETDLLAPDKLVEQVDAICLSGGSAYGLDAAGGVVAGLRAAGRGFAVAGLHVPIVPAAILFDLANGGDKHWDESPYPGLGRAALAAAGADFALGSAGAGFGATTANWRGGLGSASAVLDSGITVGALVAVNALGSATVGEGPWFWAAPWELGDEFGGRGPAPRHDPGAEPPPAKAVGAATTIAIVATDAALTKAGAQRMAVAAHDGMARALVPSHTPLDGDLVFAVSTGARAMADPLADTYRLGHAAASCLARAIARAVHAATPQPGDLQPAWRERFGGG</sequence>
<comment type="caution">
    <text evidence="2">The sequence shown here is derived from an EMBL/GenBank/DDBJ whole genome shotgun (WGS) entry which is preliminary data.</text>
</comment>
<reference evidence="2 3" key="1">
    <citation type="submission" date="2023-09" db="EMBL/GenBank/DDBJ databases">
        <title>Xinfangfangia sedmenti sp. nov., isolated the sedment.</title>
        <authorList>
            <person name="Xu L."/>
        </authorList>
    </citation>
    <scope>NUCLEOTIDE SEQUENCE [LARGE SCALE GENOMIC DNA]</scope>
    <source>
        <strain evidence="2 3">LG-4</strain>
    </source>
</reference>
<dbReference type="Pfam" id="PF03576">
    <property type="entry name" value="Peptidase_S58"/>
    <property type="match status" value="1"/>
</dbReference>
<dbReference type="PANTHER" id="PTHR36512:SF3">
    <property type="entry name" value="BLR5678 PROTEIN"/>
    <property type="match status" value="1"/>
</dbReference>
<protein>
    <submittedName>
        <fullName evidence="2">P1 family peptidase</fullName>
    </submittedName>
</protein>
<dbReference type="RefSeq" id="WP_310458806.1">
    <property type="nucleotide sequence ID" value="NZ_JAVKPH010000030.1"/>
</dbReference>
<dbReference type="Gene3D" id="3.60.70.12">
    <property type="entry name" value="L-amino peptidase D-ALA esterase/amidase"/>
    <property type="match status" value="1"/>
</dbReference>
<name>A0ABU1FCM3_9RHOB</name>
<dbReference type="EMBL" id="JAVKPH010000030">
    <property type="protein sequence ID" value="MDR5654649.1"/>
    <property type="molecule type" value="Genomic_DNA"/>
</dbReference>
<dbReference type="Proteomes" id="UP001247754">
    <property type="component" value="Unassembled WGS sequence"/>
</dbReference>
<proteinExistence type="inferred from homology"/>
<gene>
    <name evidence="2" type="ORF">RGD00_18730</name>
</gene>
<organism evidence="2 3">
    <name type="scientific">Ruixingdingia sedimenti</name>
    <dbReference type="NCBI Taxonomy" id="3073604"/>
    <lineage>
        <taxon>Bacteria</taxon>
        <taxon>Pseudomonadati</taxon>
        <taxon>Pseudomonadota</taxon>
        <taxon>Alphaproteobacteria</taxon>
        <taxon>Rhodobacterales</taxon>
        <taxon>Paracoccaceae</taxon>
        <taxon>Ruixingdingia</taxon>
    </lineage>
</organism>
<evidence type="ECO:0000256" key="1">
    <source>
        <dbReference type="ARBA" id="ARBA00007068"/>
    </source>
</evidence>
<dbReference type="PANTHER" id="PTHR36512">
    <property type="entry name" value="D-AMINOPEPTIDASE"/>
    <property type="match status" value="1"/>
</dbReference>
<evidence type="ECO:0000313" key="3">
    <source>
        <dbReference type="Proteomes" id="UP001247754"/>
    </source>
</evidence>
<keyword evidence="3" id="KW-1185">Reference proteome</keyword>
<accession>A0ABU1FCM3</accession>